<evidence type="ECO:0000259" key="8">
    <source>
        <dbReference type="Pfam" id="PF04054"/>
    </source>
</evidence>
<keyword evidence="3" id="KW-0805">Transcription regulation</keyword>
<dbReference type="Gene3D" id="1.25.40.180">
    <property type="match status" value="1"/>
</dbReference>
<dbReference type="InterPro" id="IPR007196">
    <property type="entry name" value="CCR4-Not_Not1_C"/>
</dbReference>
<evidence type="ECO:0000256" key="2">
    <source>
        <dbReference type="ARBA" id="ARBA00022491"/>
    </source>
</evidence>
<dbReference type="InterPro" id="IPR032194">
    <property type="entry name" value="CNOT1_HEAT"/>
</dbReference>
<dbReference type="Proteomes" id="UP000035681">
    <property type="component" value="Unplaced"/>
</dbReference>
<evidence type="ECO:0000256" key="1">
    <source>
        <dbReference type="ARBA" id="ARBA00004123"/>
    </source>
</evidence>
<dbReference type="PANTHER" id="PTHR13162">
    <property type="entry name" value="CCR4-NOT TRANSCRIPTION COMPLEX"/>
    <property type="match status" value="1"/>
</dbReference>
<evidence type="ECO:0000313" key="13">
    <source>
        <dbReference type="Proteomes" id="UP000035681"/>
    </source>
</evidence>
<dbReference type="GO" id="GO:0005634">
    <property type="term" value="C:nucleus"/>
    <property type="evidence" value="ECO:0007669"/>
    <property type="project" value="UniProtKB-SubCell"/>
</dbReference>
<evidence type="ECO:0000256" key="4">
    <source>
        <dbReference type="ARBA" id="ARBA00023163"/>
    </source>
</evidence>
<dbReference type="InterPro" id="IPR040398">
    <property type="entry name" value="Not1"/>
</dbReference>
<evidence type="ECO:0000259" key="11">
    <source>
        <dbReference type="Pfam" id="PF16417"/>
    </source>
</evidence>
<feature type="domain" description="CCR4-Not complex component Not1 C-terminal" evidence="8">
    <location>
        <begin position="1669"/>
        <end position="2033"/>
    </location>
</feature>
<sequence length="2067" mass="234767">MSSTVFNLDNPSNWKITNSVHECREYLLAQENGENNITEENISQAIIAILKILSGIASEPDFASLENTINGENFAKAIIEIKPELDWRKVIELLDDKELKVTSPRGLMVITSILRTAYPDPATFPIDCLYRIWNNKKNHLSWISTIVSNSEIFSFEDYKHIPINTSAMKTQPPDTKDLGNWKCQEFYELIFHYIDIADFTRAIYQIFQRAACQACNSELLVLGMVQSIPPREFTQTRINLMRALIQTLIMSNSPSPAVVNVVWNWSGWESTTDTPKLVIKKVFADIYANCPDEQKLTRTLEIAHELKPDGLTDILESGTNREFTLNLAFLAARRDYLKLDTYLETMIDKALENLDDNFIYELVCVVKKKLALPPGSNSVVFSRDTITIIYNVLAAKLSKDRTNTIKNSLRELYQAIKDRDIPKENGAAPIVPAPPTEVFNRGVINRPVYPPMVPIPGNINQQSMMMRNMMGMRQGVIGSSLPTGQGGITVSDGVKKEPILEITGNEDLSIYKFEQHAQDKANILFQTIYSPSGASGVREFIDKLKLCKNSTKSEDKEVLLCVIKSLFEEYQYFKDYPIRELRVTAEVYGLLIKENIVTGQHLTYALNRIYESVKEKDSPLYTFGLSAIAVFIEKLPQFVPFCRALTTYSHFKMWPTDLRTLILNITNGVPIDRLGISPLKCQNDVNSGRQSAAITSLANVDTLVKATEGENSQCKNPPKDVIEKVGFIMNNLAENNLKEKAFDIKEFIKNYKEDFSFWFARYLVVHRIAIEVNHHKMYNMLLKEIGNETLDEMIKKETFRSITILLRLDTRIRNQAYADRQTLKNMGNWLGMITIARDKPIVSCDLDLKSLLLEAYAKGEEEIAFVVPFITRVISSAAKSTLFDAKCAWISSILSVLAEMYYESSLKLNLKFEIEVLCNDLDIKLSDIIVGKTLKNTDLIKGLTSQMGKFKKVENETAPSPIPQSVRPPVPSNNLSIPLTTTFTPSEEVALPIESLYKFHYHDVTVNVVDFFTKNCAFPQGNLIIQAMPIIKRTIFKAMSDAIVEMKPFVFEKALKHSLAVTESLLKKDFIFETNVYKIKEAAHNLMRSSTAALIAVNVKDHMAQTLMHQLKNQITTVVMQQTDLSIPKEQLIGLIDGLVKDLYTLNEELVTCISIKNAVDKGAVDVTRMVSEYVNIRHITSDSKLTPAPNARAIQNLLPDELKFNEDGVTPAQYKVYENLASTICGFRYTTSNPIDDFKVDNLPMPQNIFEPENMSKSILIMLRCLNGIIQYHQSNSQAFPHVKAFQGLGGIRNDLSTLLSSPKNPANLITAAKGMVEHFMGGYELDFYAKNKENKQLYVFGIDTNTKLRDLFLNFIQQLTAHVRSHEIVNIITKTICERSPELLAKEIPAIEIMCRSGLINPKAMDYHFAKKINEKSIPDINFCSRMNAYFSMDAKFYHHFSSGFMTTVIALKKYNASLTANRETPTVPVSNVSEAIENVMFNGQDLAQFGLPVDKLHQIENTLNISAVSTFNDSPSPIALKAEKVYREWLKHVHLPEYSNRNVDLYKIIFRLMDEEGVLSSDEILTEFLFCIIHMCVDLSKRLDEVFIGVMNPTVLRQRHHRHLDGFVKLIYLFVKFGDSSSPAIRSKIFISFCSIFTRSFVGEYTTNEAKFLPHIYHRMMLMLFCQLTRPDSEIEPILLQLCETFGQLMFTLQPKHYPSFVFVWMDILAHRNVISAYLDNDGTSPESIKKWSVYAQLLSCGVKFLSPFLGKNSEMKTSIQHLYSGLLKLLLVLLHDFPDLLSEYYFKLVDYVPIHCTQVRNIILSAYPKSQPLPDPFTTNLAHFESLPEMRADPKFHLQFSNYLPSAFTKQLDDFLESRTNVDFLSQLTTLCKTHPPNSNYESKYNISFINALVLYVGIKAIENLNSKNLPIVTATMAHTSYMDVLEYLAASLDPEGRYIFFSAMANNLRHPCSHTLYFSKAFLYLFKEIGQINIQEQLTRTLFERIICLRPHPWGLLVTFIELIRNPTYNFWSYDFVTCAPELNRLLSCVSNSTQVKGSNLDLSSTAGTSSGENTSPAVEAL</sequence>
<comment type="subcellular location">
    <subcellularLocation>
        <location evidence="1">Nucleus</location>
    </subcellularLocation>
</comment>
<keyword evidence="5" id="KW-0539">Nucleus</keyword>
<evidence type="ECO:0000313" key="15">
    <source>
        <dbReference type="WBParaSite" id="TCONS_00006868.p1"/>
    </source>
</evidence>
<feature type="region of interest" description="Disordered" evidence="7">
    <location>
        <begin position="2048"/>
        <end position="2067"/>
    </location>
</feature>
<accession>A0A0K0EDC4</accession>
<dbReference type="Pfam" id="PF16415">
    <property type="entry name" value="CNOT1_CAF1_bind"/>
    <property type="match status" value="1"/>
</dbReference>
<evidence type="ECO:0000259" key="9">
    <source>
        <dbReference type="Pfam" id="PF12842"/>
    </source>
</evidence>
<dbReference type="InterPro" id="IPR032193">
    <property type="entry name" value="CNOT1_TTP_bind"/>
</dbReference>
<dbReference type="InterPro" id="IPR038535">
    <property type="entry name" value="CNOT1_TTP_bind_sf"/>
</dbReference>
<dbReference type="Pfam" id="PF04054">
    <property type="entry name" value="Not1"/>
    <property type="match status" value="1"/>
</dbReference>
<name>A0A0K0EDC4_STRER</name>
<evidence type="ECO:0000259" key="10">
    <source>
        <dbReference type="Pfam" id="PF16415"/>
    </source>
</evidence>
<evidence type="ECO:0000256" key="5">
    <source>
        <dbReference type="ARBA" id="ARBA00023242"/>
    </source>
</evidence>
<evidence type="ECO:0000313" key="14">
    <source>
        <dbReference type="WBParaSite" id="SSTP_0000748700.1"/>
    </source>
</evidence>
<dbReference type="Pfam" id="PF16418">
    <property type="entry name" value="CNOT1_HEAT"/>
    <property type="match status" value="1"/>
</dbReference>
<dbReference type="WBParaSite" id="SSTP_0000748700.1">
    <property type="protein sequence ID" value="SSTP_0000748700.1"/>
    <property type="gene ID" value="SSTP_0000748700"/>
</dbReference>
<keyword evidence="13" id="KW-1185">Reference proteome</keyword>
<dbReference type="Pfam" id="PF12842">
    <property type="entry name" value="DUF3819"/>
    <property type="match status" value="1"/>
</dbReference>
<comment type="similarity">
    <text evidence="6">Belongs to the CNOT1 family.</text>
</comment>
<reference evidence="14" key="1">
    <citation type="submission" date="2015-08" db="UniProtKB">
        <authorList>
            <consortium name="WormBaseParasite"/>
        </authorList>
    </citation>
    <scope>IDENTIFICATION</scope>
</reference>
<dbReference type="InterPro" id="IPR032191">
    <property type="entry name" value="CNOT1_CAF1_bind"/>
</dbReference>
<dbReference type="AlphaFoldDB" id="A0A0K0EDC4"/>
<dbReference type="WBParaSite" id="TCONS_00006868.p1">
    <property type="protein sequence ID" value="TCONS_00006868.p1"/>
    <property type="gene ID" value="XLOC_004972"/>
</dbReference>
<dbReference type="GO" id="GO:0030015">
    <property type="term" value="C:CCR4-NOT core complex"/>
    <property type="evidence" value="ECO:0007669"/>
    <property type="project" value="InterPro"/>
</dbReference>
<dbReference type="GO" id="GO:0000932">
    <property type="term" value="C:P-body"/>
    <property type="evidence" value="ECO:0007669"/>
    <property type="project" value="TreeGrafter"/>
</dbReference>
<dbReference type="Gene3D" id="1.25.40.840">
    <property type="entry name" value="CCR4-NOT transcription complex subunit 1 TTP binding domain"/>
    <property type="match status" value="1"/>
</dbReference>
<dbReference type="GO" id="GO:0017148">
    <property type="term" value="P:negative regulation of translation"/>
    <property type="evidence" value="ECO:0007669"/>
    <property type="project" value="InterPro"/>
</dbReference>
<keyword evidence="2" id="KW-0678">Repressor</keyword>
<organism evidence="14">
    <name type="scientific">Strongyloides stercoralis</name>
    <name type="common">Threadworm</name>
    <dbReference type="NCBI Taxonomy" id="6248"/>
    <lineage>
        <taxon>Eukaryota</taxon>
        <taxon>Metazoa</taxon>
        <taxon>Ecdysozoa</taxon>
        <taxon>Nematoda</taxon>
        <taxon>Chromadorea</taxon>
        <taxon>Rhabditida</taxon>
        <taxon>Tylenchina</taxon>
        <taxon>Panagrolaimomorpha</taxon>
        <taxon>Strongyloidoidea</taxon>
        <taxon>Strongyloididae</taxon>
        <taxon>Strongyloides</taxon>
    </lineage>
</organism>
<dbReference type="GO" id="GO:0060090">
    <property type="term" value="F:molecular adaptor activity"/>
    <property type="evidence" value="ECO:0007669"/>
    <property type="project" value="TreeGrafter"/>
</dbReference>
<feature type="domain" description="CCR4-NOT transcription complex subunit 1 TTP binding" evidence="11">
    <location>
        <begin position="512"/>
        <end position="663"/>
    </location>
</feature>
<dbReference type="SUPFAM" id="SSF48371">
    <property type="entry name" value="ARM repeat"/>
    <property type="match status" value="1"/>
</dbReference>
<dbReference type="STRING" id="6248.A0A0K0EDC4"/>
<dbReference type="PANTHER" id="PTHR13162:SF8">
    <property type="entry name" value="CCR4-NOT TRANSCRIPTION COMPLEX SUBUNIT 1"/>
    <property type="match status" value="1"/>
</dbReference>
<dbReference type="GO" id="GO:0000288">
    <property type="term" value="P:nuclear-transcribed mRNA catabolic process, deadenylation-dependent decay"/>
    <property type="evidence" value="ECO:0007669"/>
    <property type="project" value="TreeGrafter"/>
</dbReference>
<keyword evidence="4" id="KW-0804">Transcription</keyword>
<dbReference type="InterPro" id="IPR016024">
    <property type="entry name" value="ARM-type_fold"/>
</dbReference>
<dbReference type="InterPro" id="IPR024557">
    <property type="entry name" value="CNOT1_dom_4"/>
</dbReference>
<dbReference type="Gene3D" id="1.25.40.790">
    <property type="match status" value="1"/>
</dbReference>
<feature type="domain" description="CCR4-NOT transcription complex subunit 1 HEAT repeat" evidence="12">
    <location>
        <begin position="240"/>
        <end position="393"/>
    </location>
</feature>
<evidence type="ECO:0000256" key="6">
    <source>
        <dbReference type="ARBA" id="ARBA00025717"/>
    </source>
</evidence>
<dbReference type="Pfam" id="PF16417">
    <property type="entry name" value="CNOT1_TTP_bind"/>
    <property type="match status" value="1"/>
</dbReference>
<feature type="domain" description="CCR4-NOT transcription complex subunit 1" evidence="9">
    <location>
        <begin position="1031"/>
        <end position="1179"/>
    </location>
</feature>
<evidence type="ECO:0000256" key="7">
    <source>
        <dbReference type="SAM" id="MobiDB-lite"/>
    </source>
</evidence>
<protein>
    <submittedName>
        <fullName evidence="14">CCR4-NOT transcription complex subunit 1</fullName>
    </submittedName>
    <submittedName>
        <fullName evidence="15">CCR4-Not complex component Not1 C-terminal domain-containing protein</fullName>
    </submittedName>
</protein>
<feature type="domain" description="CCR4-NOT transcription complex subunit 1 CAF1-binding" evidence="10">
    <location>
        <begin position="714"/>
        <end position="937"/>
    </location>
</feature>
<proteinExistence type="inferred from homology"/>
<dbReference type="Gene3D" id="1.25.40.800">
    <property type="match status" value="1"/>
</dbReference>
<evidence type="ECO:0000256" key="3">
    <source>
        <dbReference type="ARBA" id="ARBA00023015"/>
    </source>
</evidence>
<evidence type="ECO:0000259" key="12">
    <source>
        <dbReference type="Pfam" id="PF16418"/>
    </source>
</evidence>